<feature type="transmembrane region" description="Helical" evidence="12">
    <location>
        <begin position="287"/>
        <end position="308"/>
    </location>
</feature>
<keyword evidence="4" id="KW-0479">Metal-binding</keyword>
<dbReference type="EMBL" id="CP009249">
    <property type="protein sequence ID" value="APT92494.1"/>
    <property type="molecule type" value="Genomic_DNA"/>
</dbReference>
<keyword evidence="3 12" id="KW-0812">Transmembrane</keyword>
<comment type="pathway">
    <text evidence="11">Porphyrin-containing compound metabolism.</text>
</comment>
<feature type="transmembrane region" description="Helical" evidence="12">
    <location>
        <begin position="30"/>
        <end position="50"/>
    </location>
</feature>
<evidence type="ECO:0000256" key="7">
    <source>
        <dbReference type="ARBA" id="ARBA00023004"/>
    </source>
</evidence>
<evidence type="ECO:0000313" key="14">
    <source>
        <dbReference type="Proteomes" id="UP000185491"/>
    </source>
</evidence>
<dbReference type="GO" id="GO:0006784">
    <property type="term" value="P:heme A biosynthetic process"/>
    <property type="evidence" value="ECO:0007669"/>
    <property type="project" value="InterPro"/>
</dbReference>
<feature type="transmembrane region" description="Helical" evidence="12">
    <location>
        <begin position="262"/>
        <end position="281"/>
    </location>
</feature>
<dbReference type="GO" id="GO:0046872">
    <property type="term" value="F:metal ion binding"/>
    <property type="evidence" value="ECO:0007669"/>
    <property type="project" value="UniProtKB-KW"/>
</dbReference>
<evidence type="ECO:0000256" key="12">
    <source>
        <dbReference type="SAM" id="Phobius"/>
    </source>
</evidence>
<dbReference type="Pfam" id="PF02628">
    <property type="entry name" value="COX15-CtaA"/>
    <property type="match status" value="1"/>
</dbReference>
<evidence type="ECO:0000256" key="10">
    <source>
        <dbReference type="ARBA" id="ARBA00023157"/>
    </source>
</evidence>
<proteinExistence type="predicted"/>
<sequence length="341" mass="37277">MGRVEVVNIFDRVLRFFRETAPDIRQQRKVAFILLLCQGGITVSGAIVRVTGSGLGCVTWPNCHPGSLVPLKGAAPFVHQMIEWGNRLLTFVVMAAAIAAVIAMYQARRRTELKVYAWLGVAGVVVQALIGAMSVFLKLNWWAVALHFLPSMVLVWIAAMLFVRISEPDHGHPTRLIPQSLRTLGVIATVALAVVLMTGTMVTGSGVHSGDAGAGMEGRLDVDTQAMAVAHAVCMYIYLLATVILVIMLYRTKAPQPAKTAGLWLIAVIVIQWAIGVFQFYQHIPRWTVPIHIGFASIVTAWTAILWAHGYRRVAKNAALVTGSQAGDRKREKSSQRVNDH</sequence>
<protein>
    <submittedName>
        <fullName evidence="13">Cytochrome B561</fullName>
    </submittedName>
</protein>
<dbReference type="InterPro" id="IPR050450">
    <property type="entry name" value="COX15/CtaA_HemeA_synthase"/>
</dbReference>
<evidence type="ECO:0000256" key="11">
    <source>
        <dbReference type="ARBA" id="ARBA00023444"/>
    </source>
</evidence>
<evidence type="ECO:0000256" key="5">
    <source>
        <dbReference type="ARBA" id="ARBA00022989"/>
    </source>
</evidence>
<keyword evidence="7" id="KW-0408">Iron</keyword>
<keyword evidence="8" id="KW-0350">Heme biosynthesis</keyword>
<organism evidence="13 14">
    <name type="scientific">Corynebacterium phocae</name>
    <dbReference type="NCBI Taxonomy" id="161895"/>
    <lineage>
        <taxon>Bacteria</taxon>
        <taxon>Bacillati</taxon>
        <taxon>Actinomycetota</taxon>
        <taxon>Actinomycetes</taxon>
        <taxon>Mycobacteriales</taxon>
        <taxon>Corynebacteriaceae</taxon>
        <taxon>Corynebacterium</taxon>
    </lineage>
</organism>
<accession>A0A1L7D2Z2</accession>
<keyword evidence="6" id="KW-0560">Oxidoreductase</keyword>
<feature type="transmembrane region" description="Helical" evidence="12">
    <location>
        <begin position="115"/>
        <end position="136"/>
    </location>
</feature>
<keyword evidence="2" id="KW-1003">Cell membrane</keyword>
<evidence type="ECO:0000313" key="13">
    <source>
        <dbReference type="EMBL" id="APT92494.1"/>
    </source>
</evidence>
<dbReference type="STRING" id="161895.CPHO_05865"/>
<dbReference type="PANTHER" id="PTHR35457">
    <property type="entry name" value="HEME A SYNTHASE"/>
    <property type="match status" value="1"/>
</dbReference>
<feature type="transmembrane region" description="Helical" evidence="12">
    <location>
        <begin position="142"/>
        <end position="163"/>
    </location>
</feature>
<reference evidence="13 14" key="1">
    <citation type="submission" date="2014-08" db="EMBL/GenBank/DDBJ databases">
        <title>Complete genome sequence of Corynebacterium phocae M408/89/1(T)(=DSM 44612(T)), isolated from the common seal (Phoca vitulina).</title>
        <authorList>
            <person name="Ruckert C."/>
            <person name="Albersmeier A."/>
            <person name="Winkler A."/>
            <person name="Kalinowski J."/>
        </authorList>
    </citation>
    <scope>NUCLEOTIDE SEQUENCE [LARGE SCALE GENOMIC DNA]</scope>
    <source>
        <strain evidence="13 14">M408/89/1</strain>
    </source>
</reference>
<evidence type="ECO:0000256" key="3">
    <source>
        <dbReference type="ARBA" id="ARBA00022692"/>
    </source>
</evidence>
<dbReference type="InterPro" id="IPR003780">
    <property type="entry name" value="COX15/CtaA_fam"/>
</dbReference>
<evidence type="ECO:0000256" key="8">
    <source>
        <dbReference type="ARBA" id="ARBA00023133"/>
    </source>
</evidence>
<dbReference type="KEGG" id="cpho:CPHO_05865"/>
<feature type="transmembrane region" description="Helical" evidence="12">
    <location>
        <begin position="184"/>
        <end position="208"/>
    </location>
</feature>
<name>A0A1L7D2Z2_9CORY</name>
<keyword evidence="10" id="KW-1015">Disulfide bond</keyword>
<dbReference type="AlphaFoldDB" id="A0A1L7D2Z2"/>
<dbReference type="GO" id="GO:0016491">
    <property type="term" value="F:oxidoreductase activity"/>
    <property type="evidence" value="ECO:0007669"/>
    <property type="project" value="UniProtKB-KW"/>
</dbReference>
<evidence type="ECO:0000256" key="9">
    <source>
        <dbReference type="ARBA" id="ARBA00023136"/>
    </source>
</evidence>
<evidence type="ECO:0000256" key="6">
    <source>
        <dbReference type="ARBA" id="ARBA00023002"/>
    </source>
</evidence>
<keyword evidence="5 12" id="KW-1133">Transmembrane helix</keyword>
<keyword evidence="14" id="KW-1185">Reference proteome</keyword>
<evidence type="ECO:0000256" key="1">
    <source>
        <dbReference type="ARBA" id="ARBA00004141"/>
    </source>
</evidence>
<evidence type="ECO:0000256" key="2">
    <source>
        <dbReference type="ARBA" id="ARBA00022475"/>
    </source>
</evidence>
<evidence type="ECO:0000256" key="4">
    <source>
        <dbReference type="ARBA" id="ARBA00022723"/>
    </source>
</evidence>
<dbReference type="GO" id="GO:0016020">
    <property type="term" value="C:membrane"/>
    <property type="evidence" value="ECO:0007669"/>
    <property type="project" value="UniProtKB-SubCell"/>
</dbReference>
<comment type="subcellular location">
    <subcellularLocation>
        <location evidence="1">Membrane</location>
        <topology evidence="1">Multi-pass membrane protein</topology>
    </subcellularLocation>
</comment>
<dbReference type="Proteomes" id="UP000185491">
    <property type="component" value="Chromosome"/>
</dbReference>
<feature type="transmembrane region" description="Helical" evidence="12">
    <location>
        <begin position="84"/>
        <end position="103"/>
    </location>
</feature>
<keyword evidence="9 12" id="KW-0472">Membrane</keyword>
<gene>
    <name evidence="13" type="ORF">CPHO_05865</name>
</gene>
<dbReference type="PANTHER" id="PTHR35457:SF1">
    <property type="entry name" value="HEME A SYNTHASE"/>
    <property type="match status" value="1"/>
</dbReference>
<feature type="transmembrane region" description="Helical" evidence="12">
    <location>
        <begin position="228"/>
        <end position="250"/>
    </location>
</feature>